<dbReference type="FunFam" id="1.25.40.10:FF:000470">
    <property type="entry name" value="Pentatricopeptide repeat-containing protein At5g66520"/>
    <property type="match status" value="1"/>
</dbReference>
<dbReference type="NCBIfam" id="TIGR00756">
    <property type="entry name" value="PPR"/>
    <property type="match status" value="4"/>
</dbReference>
<organism evidence="3 4">
    <name type="scientific">Ensete ventricosum</name>
    <name type="common">Abyssinian banana</name>
    <name type="synonym">Musa ensete</name>
    <dbReference type="NCBI Taxonomy" id="4639"/>
    <lineage>
        <taxon>Eukaryota</taxon>
        <taxon>Viridiplantae</taxon>
        <taxon>Streptophyta</taxon>
        <taxon>Embryophyta</taxon>
        <taxon>Tracheophyta</taxon>
        <taxon>Spermatophyta</taxon>
        <taxon>Magnoliopsida</taxon>
        <taxon>Liliopsida</taxon>
        <taxon>Zingiberales</taxon>
        <taxon>Musaceae</taxon>
        <taxon>Ensete</taxon>
    </lineage>
</organism>
<evidence type="ECO:0000256" key="1">
    <source>
        <dbReference type="ARBA" id="ARBA00022737"/>
    </source>
</evidence>
<accession>A0A427AP40</accession>
<feature type="repeat" description="PPR" evidence="2">
    <location>
        <begin position="89"/>
        <end position="123"/>
    </location>
</feature>
<dbReference type="Gene3D" id="1.25.40.10">
    <property type="entry name" value="Tetratricopeptide repeat domain"/>
    <property type="match status" value="4"/>
</dbReference>
<comment type="caution">
    <text evidence="3">The sequence shown here is derived from an EMBL/GenBank/DDBJ whole genome shotgun (WGS) entry which is preliminary data.</text>
</comment>
<feature type="repeat" description="PPR" evidence="2">
    <location>
        <begin position="191"/>
        <end position="221"/>
    </location>
</feature>
<name>A0A427AP40_ENSVE</name>
<dbReference type="GO" id="GO:0003723">
    <property type="term" value="F:RNA binding"/>
    <property type="evidence" value="ECO:0007669"/>
    <property type="project" value="InterPro"/>
</dbReference>
<dbReference type="PANTHER" id="PTHR47926">
    <property type="entry name" value="PENTATRICOPEPTIDE REPEAT-CONTAINING PROTEIN"/>
    <property type="match status" value="1"/>
</dbReference>
<reference evidence="3 4" key="1">
    <citation type="journal article" date="2014" name="Agronomy (Basel)">
        <title>A Draft Genome Sequence for Ensete ventricosum, the Drought-Tolerant Tree Against Hunger.</title>
        <authorList>
            <person name="Harrison J."/>
            <person name="Moore K.A."/>
            <person name="Paszkiewicz K."/>
            <person name="Jones T."/>
            <person name="Grant M."/>
            <person name="Ambacheew D."/>
            <person name="Muzemil S."/>
            <person name="Studholme D.J."/>
        </authorList>
    </citation>
    <scope>NUCLEOTIDE SEQUENCE [LARGE SCALE GENOMIC DNA]</scope>
</reference>
<dbReference type="PANTHER" id="PTHR47926:SF436">
    <property type="entry name" value="PENTATRICOPEPTIDE REPEAT-CONTAINING PROTEIN ELI1, CHLOROPLASTIC-LIKE ISOFORM X2"/>
    <property type="match status" value="1"/>
</dbReference>
<dbReference type="InterPro" id="IPR011990">
    <property type="entry name" value="TPR-like_helical_dom_sf"/>
</dbReference>
<dbReference type="AlphaFoldDB" id="A0A427AP40"/>
<dbReference type="InterPro" id="IPR002885">
    <property type="entry name" value="PPR_rpt"/>
</dbReference>
<evidence type="ECO:0000256" key="2">
    <source>
        <dbReference type="PROSITE-ProRule" id="PRU00708"/>
    </source>
</evidence>
<dbReference type="Pfam" id="PF01535">
    <property type="entry name" value="PPR"/>
    <property type="match status" value="6"/>
</dbReference>
<dbReference type="FunFam" id="1.25.40.10:FF:000184">
    <property type="entry name" value="Pentatricopeptide repeat-containing protein, chloroplastic"/>
    <property type="match status" value="1"/>
</dbReference>
<evidence type="ECO:0008006" key="5">
    <source>
        <dbReference type="Google" id="ProtNLM"/>
    </source>
</evidence>
<proteinExistence type="predicted"/>
<feature type="repeat" description="PPR" evidence="2">
    <location>
        <begin position="359"/>
        <end position="394"/>
    </location>
</feature>
<dbReference type="GO" id="GO:0009451">
    <property type="term" value="P:RNA modification"/>
    <property type="evidence" value="ECO:0007669"/>
    <property type="project" value="InterPro"/>
</dbReference>
<evidence type="ECO:0000313" key="4">
    <source>
        <dbReference type="Proteomes" id="UP000287651"/>
    </source>
</evidence>
<dbReference type="InterPro" id="IPR046960">
    <property type="entry name" value="PPR_At4g14850-like_plant"/>
</dbReference>
<dbReference type="Proteomes" id="UP000287651">
    <property type="component" value="Unassembled WGS sequence"/>
</dbReference>
<dbReference type="EMBL" id="AMZH03001783">
    <property type="protein sequence ID" value="RRT77990.1"/>
    <property type="molecule type" value="Genomic_DNA"/>
</dbReference>
<sequence>MLPFTGALPSSTSICKFISDHTLLSTPETKCSSMRDLHQLHSQLIKTGLARDRIALSRVLAFCATSPNGDLNYAMRLFAHHHHHHHHPNAFMYNTLIRALSHSSTPHVAVSLFLDMLHSPVPPQRLTFPSLFIACSHLGLAAHCGAQLHGMALKLGHASDPYVRNSMLSMYANCGCISMSSRLFDECSSFDVVCWNAMITGLAKNGQIDKSRYLFDEMPTRNVVSWSAMISGYVRSGRDGVALRLFSRMQEEGLKPNANILVSLLGACAGLGALDQGEWIHRYITRNAVVLDPVVTTAIVDMYCKCGSINKAVEVFENSSTKGLSSWNSMIRGLAMHGHSEAATRLFSRLLQSSNLRPDAVTFLSILTSCSHAGSVDEAWHYLSLMIDEYGMEPGTEHYGCMVDVLGRAGLIREAEELMRRMPMAPDSVMWGSLLSAGRVYGDDAASRRAGRQVIRLDPLDGGGYVALSNVFAGAGDVGNAGEARTAMKERGVRKETGCSVIEVGGVAHEFVAGGVLQQHPQAEEVYETLERLGVELRGGRRQYAVELGILDTLE</sequence>
<gene>
    <name evidence="3" type="ORF">B296_00000310</name>
</gene>
<evidence type="ECO:0000313" key="3">
    <source>
        <dbReference type="EMBL" id="RRT77990.1"/>
    </source>
</evidence>
<dbReference type="Pfam" id="PF20431">
    <property type="entry name" value="E_motif"/>
    <property type="match status" value="1"/>
</dbReference>
<keyword evidence="1" id="KW-0677">Repeat</keyword>
<feature type="repeat" description="PPR" evidence="2">
    <location>
        <begin position="222"/>
        <end position="256"/>
    </location>
</feature>
<dbReference type="PROSITE" id="PS51375">
    <property type="entry name" value="PPR"/>
    <property type="match status" value="5"/>
</dbReference>
<dbReference type="Pfam" id="PF13041">
    <property type="entry name" value="PPR_2"/>
    <property type="match status" value="1"/>
</dbReference>
<feature type="repeat" description="PPR" evidence="2">
    <location>
        <begin position="323"/>
        <end position="358"/>
    </location>
</feature>
<protein>
    <recommendedName>
        <fullName evidence="5">DYW domain-containing protein</fullName>
    </recommendedName>
</protein>
<dbReference type="Pfam" id="PF12854">
    <property type="entry name" value="PPR_1"/>
    <property type="match status" value="1"/>
</dbReference>
<dbReference type="InterPro" id="IPR046848">
    <property type="entry name" value="E_motif"/>
</dbReference>